<dbReference type="EMBL" id="JBBXMP010000036">
    <property type="protein sequence ID" value="KAL0066363.1"/>
    <property type="molecule type" value="Genomic_DNA"/>
</dbReference>
<evidence type="ECO:0000313" key="1">
    <source>
        <dbReference type="EMBL" id="KAL0066363.1"/>
    </source>
</evidence>
<gene>
    <name evidence="1" type="ORF">AAF712_006622</name>
</gene>
<comment type="caution">
    <text evidence="1">The sequence shown here is derived from an EMBL/GenBank/DDBJ whole genome shotgun (WGS) entry which is preliminary data.</text>
</comment>
<dbReference type="Proteomes" id="UP001437256">
    <property type="component" value="Unassembled WGS sequence"/>
</dbReference>
<protein>
    <submittedName>
        <fullName evidence="1">Uncharacterized protein</fullName>
    </submittedName>
</protein>
<evidence type="ECO:0000313" key="2">
    <source>
        <dbReference type="Proteomes" id="UP001437256"/>
    </source>
</evidence>
<name>A0ABR3A020_9AGAR</name>
<sequence>MSSVATDRSDNLYHVGVQVACLRATRTLVESFRNVVNKGDQLEETYAIYANLIESSLLQNCPLGPELFTLCGEIASLSRAAKWPLLGSVDHGHLLPLRNKLVKWLKTFPAEYAEEARRLKADMLAGFPI</sequence>
<proteinExistence type="predicted"/>
<organism evidence="1 2">
    <name type="scientific">Marasmius tenuissimus</name>
    <dbReference type="NCBI Taxonomy" id="585030"/>
    <lineage>
        <taxon>Eukaryota</taxon>
        <taxon>Fungi</taxon>
        <taxon>Dikarya</taxon>
        <taxon>Basidiomycota</taxon>
        <taxon>Agaricomycotina</taxon>
        <taxon>Agaricomycetes</taxon>
        <taxon>Agaricomycetidae</taxon>
        <taxon>Agaricales</taxon>
        <taxon>Marasmiineae</taxon>
        <taxon>Marasmiaceae</taxon>
        <taxon>Marasmius</taxon>
    </lineage>
</organism>
<reference evidence="1 2" key="1">
    <citation type="submission" date="2024-05" db="EMBL/GenBank/DDBJ databases">
        <title>A draft genome resource for the thread blight pathogen Marasmius tenuissimus strain MS-2.</title>
        <authorList>
            <person name="Yulfo-Soto G.E."/>
            <person name="Baruah I.K."/>
            <person name="Amoako-Attah I."/>
            <person name="Bukari Y."/>
            <person name="Meinhardt L.W."/>
            <person name="Bailey B.A."/>
            <person name="Cohen S.P."/>
        </authorList>
    </citation>
    <scope>NUCLEOTIDE SEQUENCE [LARGE SCALE GENOMIC DNA]</scope>
    <source>
        <strain evidence="1 2">MS-2</strain>
    </source>
</reference>
<accession>A0ABR3A020</accession>
<keyword evidence="2" id="KW-1185">Reference proteome</keyword>